<comment type="caution">
    <text evidence="1">The sequence shown here is derived from an EMBL/GenBank/DDBJ whole genome shotgun (WGS) entry which is preliminary data.</text>
</comment>
<reference evidence="1 2" key="1">
    <citation type="journal article" date="2021" name="Elife">
        <title>Chloroplast acquisition without the gene transfer in kleptoplastic sea slugs, Plakobranchus ocellatus.</title>
        <authorList>
            <person name="Maeda T."/>
            <person name="Takahashi S."/>
            <person name="Yoshida T."/>
            <person name="Shimamura S."/>
            <person name="Takaki Y."/>
            <person name="Nagai Y."/>
            <person name="Toyoda A."/>
            <person name="Suzuki Y."/>
            <person name="Arimoto A."/>
            <person name="Ishii H."/>
            <person name="Satoh N."/>
            <person name="Nishiyama T."/>
            <person name="Hasebe M."/>
            <person name="Maruyama T."/>
            <person name="Minagawa J."/>
            <person name="Obokata J."/>
            <person name="Shigenobu S."/>
        </authorList>
    </citation>
    <scope>NUCLEOTIDE SEQUENCE [LARGE SCALE GENOMIC DNA]</scope>
</reference>
<dbReference type="AlphaFoldDB" id="A0AAV3YYR5"/>
<gene>
    <name evidence="1" type="ORF">PoB_001376400</name>
</gene>
<proteinExistence type="predicted"/>
<evidence type="ECO:0000313" key="2">
    <source>
        <dbReference type="Proteomes" id="UP000735302"/>
    </source>
</evidence>
<protein>
    <submittedName>
        <fullName evidence="1">Uncharacterized protein</fullName>
    </submittedName>
</protein>
<dbReference type="Proteomes" id="UP000735302">
    <property type="component" value="Unassembled WGS sequence"/>
</dbReference>
<name>A0AAV3YYR5_9GAST</name>
<sequence length="78" mass="8405">MDFKLQKTQEVKAERVLLWMVVIAEKERGTGAGDGAVADDGGGIDGDARSNDGCCCEFGPMPKHNQQQIRPLSWPSSA</sequence>
<dbReference type="EMBL" id="BLXT01001679">
    <property type="protein sequence ID" value="GFN87258.1"/>
    <property type="molecule type" value="Genomic_DNA"/>
</dbReference>
<keyword evidence="2" id="KW-1185">Reference proteome</keyword>
<organism evidence="1 2">
    <name type="scientific">Plakobranchus ocellatus</name>
    <dbReference type="NCBI Taxonomy" id="259542"/>
    <lineage>
        <taxon>Eukaryota</taxon>
        <taxon>Metazoa</taxon>
        <taxon>Spiralia</taxon>
        <taxon>Lophotrochozoa</taxon>
        <taxon>Mollusca</taxon>
        <taxon>Gastropoda</taxon>
        <taxon>Heterobranchia</taxon>
        <taxon>Euthyneura</taxon>
        <taxon>Panpulmonata</taxon>
        <taxon>Sacoglossa</taxon>
        <taxon>Placobranchoidea</taxon>
        <taxon>Plakobranchidae</taxon>
        <taxon>Plakobranchus</taxon>
    </lineage>
</organism>
<accession>A0AAV3YYR5</accession>
<evidence type="ECO:0000313" key="1">
    <source>
        <dbReference type="EMBL" id="GFN87258.1"/>
    </source>
</evidence>